<protein>
    <recommendedName>
        <fullName evidence="3">Ricin B lectin domain-containing protein</fullName>
    </recommendedName>
</protein>
<accession>A0AAQ3L007</accession>
<gene>
    <name evidence="1" type="ORF">Cni_G24362</name>
</gene>
<proteinExistence type="predicted"/>
<dbReference type="SUPFAM" id="SSF50370">
    <property type="entry name" value="Ricin B-like lectins"/>
    <property type="match status" value="1"/>
</dbReference>
<evidence type="ECO:0000313" key="1">
    <source>
        <dbReference type="EMBL" id="WOL15581.1"/>
    </source>
</evidence>
<evidence type="ECO:0000313" key="2">
    <source>
        <dbReference type="Proteomes" id="UP001327560"/>
    </source>
</evidence>
<reference evidence="1 2" key="1">
    <citation type="submission" date="2023-10" db="EMBL/GenBank/DDBJ databases">
        <title>Chromosome-scale genome assembly provides insights into flower coloration mechanisms of Canna indica.</title>
        <authorList>
            <person name="Li C."/>
        </authorList>
    </citation>
    <scope>NUCLEOTIDE SEQUENCE [LARGE SCALE GENOMIC DNA]</scope>
    <source>
        <tissue evidence="1">Flower</tissue>
    </source>
</reference>
<dbReference type="AlphaFoldDB" id="A0AAQ3L007"/>
<dbReference type="Proteomes" id="UP001327560">
    <property type="component" value="Chromosome 8"/>
</dbReference>
<keyword evidence="2" id="KW-1185">Reference proteome</keyword>
<name>A0AAQ3L007_9LILI</name>
<organism evidence="1 2">
    <name type="scientific">Canna indica</name>
    <name type="common">Indian-shot</name>
    <dbReference type="NCBI Taxonomy" id="4628"/>
    <lineage>
        <taxon>Eukaryota</taxon>
        <taxon>Viridiplantae</taxon>
        <taxon>Streptophyta</taxon>
        <taxon>Embryophyta</taxon>
        <taxon>Tracheophyta</taxon>
        <taxon>Spermatophyta</taxon>
        <taxon>Magnoliopsida</taxon>
        <taxon>Liliopsida</taxon>
        <taxon>Zingiberales</taxon>
        <taxon>Cannaceae</taxon>
        <taxon>Canna</taxon>
    </lineage>
</organism>
<dbReference type="EMBL" id="CP136897">
    <property type="protein sequence ID" value="WOL15581.1"/>
    <property type="molecule type" value="Genomic_DNA"/>
</dbReference>
<evidence type="ECO:0008006" key="3">
    <source>
        <dbReference type="Google" id="ProtNLM"/>
    </source>
</evidence>
<dbReference type="InterPro" id="IPR035992">
    <property type="entry name" value="Ricin_B-like_lectins"/>
</dbReference>
<dbReference type="PANTHER" id="PTHR31263:SF44">
    <property type="entry name" value="OS04G0481200 PROTEIN"/>
    <property type="match status" value="1"/>
</dbReference>
<dbReference type="PANTHER" id="PTHR31263">
    <property type="entry name" value="CELLULASE FAMILY PROTEIN (AFU_ORTHOLOGUE AFUA_5G14560)"/>
    <property type="match status" value="1"/>
</dbReference>
<sequence length="247" mass="27356">MLLPYRLWNQASQQIRFLRRNKSQHCAWNNTLITNPCSCLSSTGACNQDSQWFNFADPNEVVEASQAIGSGQPVGLGVLCPQSYSTWELITNSKEQFSTRISTGSTLCLDLDPNNLIITNPCAQDAEVIFSPLTRLCAVRKVEPASTLKLQLGSCSQAEQWAYTPEKLLLDKEKSWCLQAVGSGQPVGLGVLCPQSYSTWQLITNKSRVQFSTRISTGSTLCLDLDPNNILITNPCSQRDGQWFTLN</sequence>